<evidence type="ECO:0000313" key="2">
    <source>
        <dbReference type="EMBL" id="KFJ05384.1"/>
    </source>
</evidence>
<proteinExistence type="predicted"/>
<dbReference type="EMBL" id="JGZU01000015">
    <property type="protein sequence ID" value="KFJ05384.1"/>
    <property type="molecule type" value="Genomic_DNA"/>
</dbReference>
<evidence type="ECO:0000313" key="3">
    <source>
        <dbReference type="Proteomes" id="UP000029080"/>
    </source>
</evidence>
<reference evidence="2 3" key="1">
    <citation type="submission" date="2014-03" db="EMBL/GenBank/DDBJ databases">
        <title>Genomics of Bifidobacteria.</title>
        <authorList>
            <person name="Ventura M."/>
            <person name="Milani C."/>
            <person name="Lugli G.A."/>
        </authorList>
    </citation>
    <scope>NUCLEOTIDE SEQUENCE [LARGE SCALE GENOMIC DNA]</scope>
    <source>
        <strain evidence="2 3">JCM 13495</strain>
    </source>
</reference>
<name>A0A087EC83_9BIFI</name>
<gene>
    <name evidence="2" type="ORF">BITS_0044</name>
</gene>
<organism evidence="2 3">
    <name type="scientific">Bifidobacterium tsurumiense</name>
    <dbReference type="NCBI Taxonomy" id="356829"/>
    <lineage>
        <taxon>Bacteria</taxon>
        <taxon>Bacillati</taxon>
        <taxon>Actinomycetota</taxon>
        <taxon>Actinomycetes</taxon>
        <taxon>Bifidobacteriales</taxon>
        <taxon>Bifidobacteriaceae</taxon>
        <taxon>Bifidobacterium</taxon>
    </lineage>
</organism>
<sequence length="121" mass="12783">MLESSLAEGDSSESAVEVADGEDDMVGVEDDECCEDDEEDDEPSEGEESCEAEESSGDEESCESEAEDEDAWLDCVISVKAASSSRAQSISVAAMVGTVKPELESVMVSGCANIWSTAYTF</sequence>
<evidence type="ECO:0000256" key="1">
    <source>
        <dbReference type="SAM" id="MobiDB-lite"/>
    </source>
</evidence>
<dbReference type="AlphaFoldDB" id="A0A087EC83"/>
<accession>A0A087EC83</accession>
<comment type="caution">
    <text evidence="2">The sequence shown here is derived from an EMBL/GenBank/DDBJ whole genome shotgun (WGS) entry which is preliminary data.</text>
</comment>
<dbReference type="Proteomes" id="UP000029080">
    <property type="component" value="Unassembled WGS sequence"/>
</dbReference>
<feature type="compositionally biased region" description="Acidic residues" evidence="1">
    <location>
        <begin position="19"/>
        <end position="69"/>
    </location>
</feature>
<protein>
    <submittedName>
        <fullName evidence="2">Uncharacterized protein</fullName>
    </submittedName>
</protein>
<feature type="region of interest" description="Disordered" evidence="1">
    <location>
        <begin position="1"/>
        <end position="69"/>
    </location>
</feature>
<keyword evidence="3" id="KW-1185">Reference proteome</keyword>